<accession>A0AAE9WEC7</accession>
<dbReference type="GeneID" id="80876547"/>
<keyword evidence="2" id="KW-1185">Reference proteome</keyword>
<evidence type="ECO:0000313" key="1">
    <source>
        <dbReference type="EMBL" id="WBW73193.1"/>
    </source>
</evidence>
<name>A0AAE9WEC7_9SCHI</name>
<dbReference type="AlphaFoldDB" id="A0AAE9WEC7"/>
<dbReference type="KEGG" id="som:SOMG_03067"/>
<evidence type="ECO:0000313" key="2">
    <source>
        <dbReference type="Proteomes" id="UP001212411"/>
    </source>
</evidence>
<dbReference type="RefSeq" id="XP_056037436.1">
    <property type="nucleotide sequence ID" value="XM_056181858.1"/>
</dbReference>
<dbReference type="Proteomes" id="UP001212411">
    <property type="component" value="Chromosome 2"/>
</dbReference>
<organism evidence="1 2">
    <name type="scientific">Schizosaccharomyces osmophilus</name>
    <dbReference type="NCBI Taxonomy" id="2545709"/>
    <lineage>
        <taxon>Eukaryota</taxon>
        <taxon>Fungi</taxon>
        <taxon>Dikarya</taxon>
        <taxon>Ascomycota</taxon>
        <taxon>Taphrinomycotina</taxon>
        <taxon>Schizosaccharomycetes</taxon>
        <taxon>Schizosaccharomycetales</taxon>
        <taxon>Schizosaccharomycetaceae</taxon>
        <taxon>Schizosaccharomyces</taxon>
    </lineage>
</organism>
<sequence>MSLNFRPVEQEELKGICEQFASSISAEFDDNTFVCDLAESDLFAEEGTSQVFTFQKNVLLLPIDVPDGVELRILEENVSIPLESFLSVPVSADEHCFLSWEKVPLRQRIKTLAKAQMNEEQDDEAKWTGLFIKFGINSTNADDDFQGAASETKFELPEGQKLVIP</sequence>
<gene>
    <name evidence="1" type="ORF">SOMG_03067</name>
</gene>
<dbReference type="EMBL" id="CP115612">
    <property type="protein sequence ID" value="WBW73193.1"/>
    <property type="molecule type" value="Genomic_DNA"/>
</dbReference>
<protein>
    <submittedName>
        <fullName evidence="1">Schizosaccharomyces specific protein</fullName>
    </submittedName>
</protein>
<reference evidence="1 2" key="1">
    <citation type="journal article" date="2023" name="G3 (Bethesda)">
        <title>A high-quality reference genome for the fission yeast Schizosaccharomyces osmophilus.</title>
        <authorList>
            <person name="Jia G.S."/>
            <person name="Zhang W.C."/>
            <person name="Liang Y."/>
            <person name="Liu X.H."/>
            <person name="Rhind N."/>
            <person name="Pidoux A."/>
            <person name="Brysch-Herzberg M."/>
            <person name="Du L.L."/>
        </authorList>
    </citation>
    <scope>NUCLEOTIDE SEQUENCE [LARGE SCALE GENOMIC DNA]</scope>
    <source>
        <strain evidence="1 2">CBS 15793</strain>
    </source>
</reference>
<proteinExistence type="predicted"/>